<protein>
    <recommendedName>
        <fullName evidence="1">DUF6927 domain-containing protein</fullName>
    </recommendedName>
</protein>
<dbReference type="Pfam" id="PF21992">
    <property type="entry name" value="DUF6927"/>
    <property type="match status" value="1"/>
</dbReference>
<reference evidence="2 3" key="1">
    <citation type="submission" date="2020-08" db="EMBL/GenBank/DDBJ databases">
        <title>Genomic Encyclopedia of Type Strains, Phase IV (KMG-IV): sequencing the most valuable type-strain genomes for metagenomic binning, comparative biology and taxonomic classification.</title>
        <authorList>
            <person name="Goeker M."/>
        </authorList>
    </citation>
    <scope>NUCLEOTIDE SEQUENCE [LARGE SCALE GENOMIC DNA]</scope>
    <source>
        <strain evidence="2 3">DSM 17498</strain>
    </source>
</reference>
<name>A0A840MU20_9BRAD</name>
<evidence type="ECO:0000313" key="2">
    <source>
        <dbReference type="EMBL" id="MBB5051879.1"/>
    </source>
</evidence>
<dbReference type="EMBL" id="JACHIJ010000002">
    <property type="protein sequence ID" value="MBB5051879.1"/>
    <property type="molecule type" value="Genomic_DNA"/>
</dbReference>
<sequence>MGWLYMQSLKGYSGPRQYLDAQFSFSRPDGTSKVLRSALVGMRVYYAAIEHIRPETSERIVFAAVCLIHYNPRDREGYIFGYKDMDETVGPNEANCPEAILNLLTPTKYAYAQAWRARCRENAAARRALSCKPTPRPGQTIVFDTALSFSDGRSLDRFEVVANPRSHRTVLFRAVDSGGLYRISNVKRLTYSLIDPGGSHP</sequence>
<feature type="domain" description="DUF6927" evidence="1">
    <location>
        <begin position="106"/>
        <end position="185"/>
    </location>
</feature>
<gene>
    <name evidence="2" type="ORF">HNQ36_001833</name>
</gene>
<accession>A0A840MU20</accession>
<proteinExistence type="predicted"/>
<dbReference type="AlphaFoldDB" id="A0A840MU20"/>
<organism evidence="2 3">
    <name type="scientific">Afipia massiliensis</name>
    <dbReference type="NCBI Taxonomy" id="211460"/>
    <lineage>
        <taxon>Bacteria</taxon>
        <taxon>Pseudomonadati</taxon>
        <taxon>Pseudomonadota</taxon>
        <taxon>Alphaproteobacteria</taxon>
        <taxon>Hyphomicrobiales</taxon>
        <taxon>Nitrobacteraceae</taxon>
        <taxon>Afipia</taxon>
    </lineage>
</organism>
<evidence type="ECO:0000259" key="1">
    <source>
        <dbReference type="Pfam" id="PF21992"/>
    </source>
</evidence>
<dbReference type="RefSeq" id="WP_184083921.1">
    <property type="nucleotide sequence ID" value="NZ_JACHIJ010000002.1"/>
</dbReference>
<evidence type="ECO:0000313" key="3">
    <source>
        <dbReference type="Proteomes" id="UP000521227"/>
    </source>
</evidence>
<dbReference type="Proteomes" id="UP000521227">
    <property type="component" value="Unassembled WGS sequence"/>
</dbReference>
<comment type="caution">
    <text evidence="2">The sequence shown here is derived from an EMBL/GenBank/DDBJ whole genome shotgun (WGS) entry which is preliminary data.</text>
</comment>
<dbReference type="InterPro" id="IPR053845">
    <property type="entry name" value="DUF6927"/>
</dbReference>